<reference evidence="2" key="1">
    <citation type="journal article" date="2014" name="Environ. Microbiol.">
        <title>Comparative genomics of the marine bacterial genus Glaciecola reveals the high degree of genomic diversity and genomic characteristic for cold adaptation.</title>
        <authorList>
            <person name="Qin Q.L."/>
            <person name="Xie B.B."/>
            <person name="Yu Y."/>
            <person name="Shu Y.L."/>
            <person name="Rong J.C."/>
            <person name="Zhang Y.J."/>
            <person name="Zhao D.L."/>
            <person name="Chen X.L."/>
            <person name="Zhang X.Y."/>
            <person name="Chen B."/>
            <person name="Zhou B.C."/>
            <person name="Zhang Y.Z."/>
        </authorList>
    </citation>
    <scope>NUCLEOTIDE SEQUENCE [LARGE SCALE GENOMIC DNA]</scope>
    <source>
        <strain evidence="2">ACAM 615</strain>
    </source>
</reference>
<proteinExistence type="predicted"/>
<dbReference type="RefSeq" id="WP_006010308.1">
    <property type="nucleotide sequence ID" value="NZ_BAEQ01000023.1"/>
</dbReference>
<gene>
    <name evidence="1" type="ORF">GPAL_1390</name>
</gene>
<dbReference type="EMBL" id="BAEQ01000023">
    <property type="protein sequence ID" value="GAC28263.1"/>
    <property type="molecule type" value="Genomic_DNA"/>
</dbReference>
<protein>
    <submittedName>
        <fullName evidence="1">AlpA-like transcriptional regulator</fullName>
    </submittedName>
</protein>
<dbReference type="STRING" id="1121922.GCA_000428905_00699"/>
<keyword evidence="2" id="KW-1185">Reference proteome</keyword>
<dbReference type="OrthoDB" id="8455288at2"/>
<sequence>MYNINQPRILRKPDVLALTNLSKSTMYNRIKEGLWPTPISLGSRAVGFVQFECETVLQAMIAGQSATEIKVLVKDLLTQRKLEIGGGYRGKVKTN</sequence>
<organism evidence="1 2">
    <name type="scientific">Brumicola pallidula DSM 14239 = ACAM 615</name>
    <dbReference type="NCBI Taxonomy" id="1121922"/>
    <lineage>
        <taxon>Bacteria</taxon>
        <taxon>Pseudomonadati</taxon>
        <taxon>Pseudomonadota</taxon>
        <taxon>Gammaproteobacteria</taxon>
        <taxon>Alteromonadales</taxon>
        <taxon>Alteromonadaceae</taxon>
        <taxon>Brumicola</taxon>
    </lineage>
</organism>
<dbReference type="Pfam" id="PF05930">
    <property type="entry name" value="Phage_AlpA"/>
    <property type="match status" value="1"/>
</dbReference>
<evidence type="ECO:0000313" key="1">
    <source>
        <dbReference type="EMBL" id="GAC28263.1"/>
    </source>
</evidence>
<dbReference type="Proteomes" id="UP000006251">
    <property type="component" value="Unassembled WGS sequence"/>
</dbReference>
<evidence type="ECO:0000313" key="2">
    <source>
        <dbReference type="Proteomes" id="UP000006251"/>
    </source>
</evidence>
<dbReference type="AlphaFoldDB" id="K6ZH72"/>
<dbReference type="Gene3D" id="1.10.238.160">
    <property type="match status" value="1"/>
</dbReference>
<dbReference type="InterPro" id="IPR010260">
    <property type="entry name" value="AlpA"/>
</dbReference>
<accession>K6ZH72</accession>
<name>K6ZH72_9ALTE</name>
<comment type="caution">
    <text evidence="1">The sequence shown here is derived from an EMBL/GenBank/DDBJ whole genome shotgun (WGS) entry which is preliminary data.</text>
</comment>